<dbReference type="EMBL" id="ML769772">
    <property type="protein sequence ID" value="KAE9387917.1"/>
    <property type="molecule type" value="Genomic_DNA"/>
</dbReference>
<sequence length="207" mass="22917">MCQQEVTTSTEGLAGKGGHDSGSRFTWTCDAGNRRAKLATCDRFQTRGKPVNRYRNLPQILAPLLVLNSKTATIGKVLVLLVPNQDQYILRTFVPTGLPVPAGHNKNKNGDLQPGITRGKPVPGPAGTSKHQSPQMHKALKNQSIRGIKNPSKLDLPEDWAQYFQIYPTQTPTGVKHDQDDHAFIHNIWGWLLGKSYKTPSFVLKTE</sequence>
<evidence type="ECO:0000313" key="2">
    <source>
        <dbReference type="EMBL" id="KAE9387917.1"/>
    </source>
</evidence>
<feature type="region of interest" description="Disordered" evidence="1">
    <location>
        <begin position="1"/>
        <end position="20"/>
    </location>
</feature>
<keyword evidence="3" id="KW-1185">Reference proteome</keyword>
<name>A0A6A4GRV3_9AGAR</name>
<protein>
    <submittedName>
        <fullName evidence="2">Uncharacterized protein</fullName>
    </submittedName>
</protein>
<proteinExistence type="predicted"/>
<evidence type="ECO:0000256" key="1">
    <source>
        <dbReference type="SAM" id="MobiDB-lite"/>
    </source>
</evidence>
<feature type="compositionally biased region" description="Polar residues" evidence="1">
    <location>
        <begin position="1"/>
        <end position="11"/>
    </location>
</feature>
<dbReference type="Proteomes" id="UP000799118">
    <property type="component" value="Unassembled WGS sequence"/>
</dbReference>
<gene>
    <name evidence="2" type="ORF">BT96DRAFT_947999</name>
</gene>
<organism evidence="2 3">
    <name type="scientific">Gymnopus androsaceus JB14</name>
    <dbReference type="NCBI Taxonomy" id="1447944"/>
    <lineage>
        <taxon>Eukaryota</taxon>
        <taxon>Fungi</taxon>
        <taxon>Dikarya</taxon>
        <taxon>Basidiomycota</taxon>
        <taxon>Agaricomycotina</taxon>
        <taxon>Agaricomycetes</taxon>
        <taxon>Agaricomycetidae</taxon>
        <taxon>Agaricales</taxon>
        <taxon>Marasmiineae</taxon>
        <taxon>Omphalotaceae</taxon>
        <taxon>Gymnopus</taxon>
    </lineage>
</organism>
<accession>A0A6A4GRV3</accession>
<feature type="region of interest" description="Disordered" evidence="1">
    <location>
        <begin position="105"/>
        <end position="134"/>
    </location>
</feature>
<reference evidence="2" key="1">
    <citation type="journal article" date="2019" name="Environ. Microbiol.">
        <title>Fungal ecological strategies reflected in gene transcription - a case study of two litter decomposers.</title>
        <authorList>
            <person name="Barbi F."/>
            <person name="Kohler A."/>
            <person name="Barry K."/>
            <person name="Baskaran P."/>
            <person name="Daum C."/>
            <person name="Fauchery L."/>
            <person name="Ihrmark K."/>
            <person name="Kuo A."/>
            <person name="LaButti K."/>
            <person name="Lipzen A."/>
            <person name="Morin E."/>
            <person name="Grigoriev I.V."/>
            <person name="Henrissat B."/>
            <person name="Lindahl B."/>
            <person name="Martin F."/>
        </authorList>
    </citation>
    <scope>NUCLEOTIDE SEQUENCE</scope>
    <source>
        <strain evidence="2">JB14</strain>
    </source>
</reference>
<evidence type="ECO:0000313" key="3">
    <source>
        <dbReference type="Proteomes" id="UP000799118"/>
    </source>
</evidence>
<dbReference type="AlphaFoldDB" id="A0A6A4GRV3"/>